<dbReference type="Gene3D" id="1.20.1070.10">
    <property type="entry name" value="Rhodopsin 7-helix transmembrane proteins"/>
    <property type="match status" value="1"/>
</dbReference>
<dbReference type="Pfam" id="PF00002">
    <property type="entry name" value="7tm_2"/>
    <property type="match status" value="1"/>
</dbReference>
<sequence length="480" mass="54287">MPVRWSVAATLYCILQMCEVVGTSGTQANTPIKLPDGVDVFKLMTLVCQDEHKDARLYTTGPSCNATWDGITCWPPAPAGTLVSMPCPAQLRGIQYDTTENATKLCYKNGTWARKANYIDNCHPISASSKSENAEMERHLENAKLLNNVGHAISLVCLVIAFGLFAYLRSIRCTRNNIHWNLVATFILRNTSWFIIQEVVDVQTVQDNSWYCRVAVTLYNYFQVTNFFWMFVEGLYLHIMIAHAFGTERIKFWVYALIGWCVPVPIIVPWMMVKIFLKNERCWIDTSGGLDHYDFIYHGPTILVLLVNFVILGNIVRILVLKLRASPNNLDTTHYSEYSADGIGTTQRMSRVSYKLQSSIKAVKATVVLLPLLGITYILFFVHPSGKGTSKLFFIYFNSFLQSFQGCFVSIIYCFTNTEVQTTIKRHVDIWRDQHWCTSASPPSKHMPMTSITAGPSNGNKNVSIRDTSAYEKSVIVHTA</sequence>
<keyword evidence="8 13" id="KW-0472">Membrane</keyword>
<dbReference type="PROSITE" id="PS00649">
    <property type="entry name" value="G_PROTEIN_RECEP_F2_1"/>
    <property type="match status" value="1"/>
</dbReference>
<keyword evidence="4 13" id="KW-0812">Transmembrane</keyword>
<name>A0A6P4Z1F1_BRABE</name>
<dbReference type="SUPFAM" id="SSF81321">
    <property type="entry name" value="Family A G protein-coupled receptor-like"/>
    <property type="match status" value="1"/>
</dbReference>
<dbReference type="Proteomes" id="UP000515135">
    <property type="component" value="Unplaced"/>
</dbReference>
<dbReference type="RefSeq" id="XP_019630358.1">
    <property type="nucleotide sequence ID" value="XM_019774799.1"/>
</dbReference>
<evidence type="ECO:0000256" key="9">
    <source>
        <dbReference type="ARBA" id="ARBA00023157"/>
    </source>
</evidence>
<proteinExistence type="inferred from homology"/>
<feature type="transmembrane region" description="Helical" evidence="13">
    <location>
        <begin position="252"/>
        <end position="277"/>
    </location>
</feature>
<feature type="transmembrane region" description="Helical" evidence="13">
    <location>
        <begin position="180"/>
        <end position="196"/>
    </location>
</feature>
<evidence type="ECO:0000259" key="15">
    <source>
        <dbReference type="PROSITE" id="PS50227"/>
    </source>
</evidence>
<dbReference type="PROSITE" id="PS00650">
    <property type="entry name" value="G_PROTEIN_RECEP_F2_2"/>
    <property type="match status" value="1"/>
</dbReference>
<feature type="transmembrane region" description="Helical" evidence="13">
    <location>
        <begin position="297"/>
        <end position="320"/>
    </location>
</feature>
<dbReference type="GO" id="GO:0017046">
    <property type="term" value="F:peptide hormone binding"/>
    <property type="evidence" value="ECO:0007669"/>
    <property type="project" value="TreeGrafter"/>
</dbReference>
<dbReference type="GO" id="GO:0005886">
    <property type="term" value="C:plasma membrane"/>
    <property type="evidence" value="ECO:0007669"/>
    <property type="project" value="UniProtKB-SubCell"/>
</dbReference>
<dbReference type="GO" id="GO:0007166">
    <property type="term" value="P:cell surface receptor signaling pathway"/>
    <property type="evidence" value="ECO:0007669"/>
    <property type="project" value="InterPro"/>
</dbReference>
<evidence type="ECO:0000256" key="5">
    <source>
        <dbReference type="ARBA" id="ARBA00022729"/>
    </source>
</evidence>
<evidence type="ECO:0000256" key="1">
    <source>
        <dbReference type="ARBA" id="ARBA00004651"/>
    </source>
</evidence>
<dbReference type="InterPro" id="IPR000832">
    <property type="entry name" value="GPCR_2_secretin-like"/>
</dbReference>
<feature type="transmembrane region" description="Helical" evidence="13">
    <location>
        <begin position="394"/>
        <end position="416"/>
    </location>
</feature>
<evidence type="ECO:0000256" key="8">
    <source>
        <dbReference type="ARBA" id="ARBA00023136"/>
    </source>
</evidence>
<dbReference type="GeneID" id="109474508"/>
<feature type="transmembrane region" description="Helical" evidence="13">
    <location>
        <begin position="362"/>
        <end position="382"/>
    </location>
</feature>
<comment type="similarity">
    <text evidence="2">Belongs to the G-protein coupled receptor 2 family.</text>
</comment>
<evidence type="ECO:0000313" key="18">
    <source>
        <dbReference type="RefSeq" id="XP_019630358.1"/>
    </source>
</evidence>
<gene>
    <name evidence="18" type="primary">LOC109474508</name>
</gene>
<feature type="chain" id="PRO_5028011934" evidence="14">
    <location>
        <begin position="24"/>
        <end position="480"/>
    </location>
</feature>
<keyword evidence="9" id="KW-1015">Disulfide bond</keyword>
<evidence type="ECO:0000256" key="3">
    <source>
        <dbReference type="ARBA" id="ARBA00022475"/>
    </source>
</evidence>
<evidence type="ECO:0000256" key="2">
    <source>
        <dbReference type="ARBA" id="ARBA00005314"/>
    </source>
</evidence>
<dbReference type="GO" id="GO:0007188">
    <property type="term" value="P:adenylate cyclase-modulating G protein-coupled receptor signaling pathway"/>
    <property type="evidence" value="ECO:0007669"/>
    <property type="project" value="TreeGrafter"/>
</dbReference>
<dbReference type="Gene3D" id="4.10.1240.10">
    <property type="entry name" value="GPCR, family 2, extracellular hormone receptor domain"/>
    <property type="match status" value="1"/>
</dbReference>
<keyword evidence="12" id="KW-0807">Transducer</keyword>
<keyword evidence="11" id="KW-0325">Glycoprotein</keyword>
<dbReference type="InterPro" id="IPR017983">
    <property type="entry name" value="GPCR_2_secretin-like_CS"/>
</dbReference>
<dbReference type="FunFam" id="1.20.1070.10:FF:001202">
    <property type="entry name" value="Uncharacterized protein"/>
    <property type="match status" value="1"/>
</dbReference>
<organism evidence="17 18">
    <name type="scientific">Branchiostoma belcheri</name>
    <name type="common">Amphioxus</name>
    <dbReference type="NCBI Taxonomy" id="7741"/>
    <lineage>
        <taxon>Eukaryota</taxon>
        <taxon>Metazoa</taxon>
        <taxon>Chordata</taxon>
        <taxon>Cephalochordata</taxon>
        <taxon>Leptocardii</taxon>
        <taxon>Amphioxiformes</taxon>
        <taxon>Branchiostomatidae</taxon>
        <taxon>Branchiostoma</taxon>
    </lineage>
</organism>
<dbReference type="SUPFAM" id="SSF111418">
    <property type="entry name" value="Hormone receptor domain"/>
    <property type="match status" value="1"/>
</dbReference>
<evidence type="ECO:0000256" key="11">
    <source>
        <dbReference type="ARBA" id="ARBA00023180"/>
    </source>
</evidence>
<accession>A0A6P4Z1F1</accession>
<feature type="transmembrane region" description="Helical" evidence="13">
    <location>
        <begin position="149"/>
        <end position="168"/>
    </location>
</feature>
<comment type="subcellular location">
    <subcellularLocation>
        <location evidence="1">Cell membrane</location>
        <topology evidence="1">Multi-pass membrane protein</topology>
    </subcellularLocation>
</comment>
<dbReference type="InterPro" id="IPR003051">
    <property type="entry name" value="GPCR_2_CRF_rcpt"/>
</dbReference>
<dbReference type="AlphaFoldDB" id="A0A6P4Z1F1"/>
<feature type="signal peptide" evidence="14">
    <location>
        <begin position="1"/>
        <end position="23"/>
    </location>
</feature>
<dbReference type="PROSITE" id="PS50261">
    <property type="entry name" value="G_PROTEIN_RECEP_F2_4"/>
    <property type="match status" value="1"/>
</dbReference>
<dbReference type="PRINTS" id="PR01279">
    <property type="entry name" value="CRFRECEPTOR"/>
</dbReference>
<keyword evidence="5 14" id="KW-0732">Signal</keyword>
<dbReference type="InterPro" id="IPR036445">
    <property type="entry name" value="GPCR_2_extracell_dom_sf"/>
</dbReference>
<evidence type="ECO:0000256" key="4">
    <source>
        <dbReference type="ARBA" id="ARBA00022692"/>
    </source>
</evidence>
<keyword evidence="17" id="KW-1185">Reference proteome</keyword>
<dbReference type="PANTHER" id="PTHR45620">
    <property type="entry name" value="PDF RECEPTOR-LIKE PROTEIN-RELATED"/>
    <property type="match status" value="1"/>
</dbReference>
<evidence type="ECO:0000256" key="10">
    <source>
        <dbReference type="ARBA" id="ARBA00023170"/>
    </source>
</evidence>
<keyword evidence="7" id="KW-0297">G-protein coupled receptor</keyword>
<reference evidence="18" key="1">
    <citation type="submission" date="2025-08" db="UniProtKB">
        <authorList>
            <consortium name="RefSeq"/>
        </authorList>
    </citation>
    <scope>IDENTIFICATION</scope>
    <source>
        <tissue evidence="18">Gonad</tissue>
    </source>
</reference>
<dbReference type="PROSITE" id="PS50227">
    <property type="entry name" value="G_PROTEIN_RECEP_F2_3"/>
    <property type="match status" value="1"/>
</dbReference>
<keyword evidence="6 13" id="KW-1133">Transmembrane helix</keyword>
<dbReference type="PRINTS" id="PR00249">
    <property type="entry name" value="GPCRSECRETIN"/>
</dbReference>
<dbReference type="InterPro" id="IPR017981">
    <property type="entry name" value="GPCR_2-like_7TM"/>
</dbReference>
<evidence type="ECO:0000259" key="16">
    <source>
        <dbReference type="PROSITE" id="PS50261"/>
    </source>
</evidence>
<feature type="domain" description="G-protein coupled receptors family 2 profile 2" evidence="16">
    <location>
        <begin position="143"/>
        <end position="417"/>
    </location>
</feature>
<feature type="domain" description="G-protein coupled receptors family 2 profile 1" evidence="15">
    <location>
        <begin position="47"/>
        <end position="126"/>
    </location>
</feature>
<dbReference type="PANTHER" id="PTHR45620:SF15">
    <property type="entry name" value="DIURETIC HORMONE 44 RECEPTOR 1-RELATED"/>
    <property type="match status" value="1"/>
</dbReference>
<evidence type="ECO:0000256" key="6">
    <source>
        <dbReference type="ARBA" id="ARBA00022989"/>
    </source>
</evidence>
<dbReference type="GO" id="GO:0008528">
    <property type="term" value="F:G protein-coupled peptide receptor activity"/>
    <property type="evidence" value="ECO:0007669"/>
    <property type="project" value="TreeGrafter"/>
</dbReference>
<evidence type="ECO:0000256" key="13">
    <source>
        <dbReference type="SAM" id="Phobius"/>
    </source>
</evidence>
<dbReference type="SMART" id="SM00008">
    <property type="entry name" value="HormR"/>
    <property type="match status" value="1"/>
</dbReference>
<dbReference type="OrthoDB" id="6022368at2759"/>
<protein>
    <submittedName>
        <fullName evidence="18">Corticotropin-releasing factor receptor 2-like isoform X1</fullName>
    </submittedName>
</protein>
<dbReference type="InterPro" id="IPR001879">
    <property type="entry name" value="GPCR_2_extracellular_dom"/>
</dbReference>
<dbReference type="InterPro" id="IPR050332">
    <property type="entry name" value="GPCR_2"/>
</dbReference>
<evidence type="ECO:0000256" key="14">
    <source>
        <dbReference type="SAM" id="SignalP"/>
    </source>
</evidence>
<dbReference type="Pfam" id="PF02793">
    <property type="entry name" value="HRM"/>
    <property type="match status" value="1"/>
</dbReference>
<keyword evidence="3" id="KW-1003">Cell membrane</keyword>
<keyword evidence="10" id="KW-0675">Receptor</keyword>
<evidence type="ECO:0000256" key="7">
    <source>
        <dbReference type="ARBA" id="ARBA00023040"/>
    </source>
</evidence>
<evidence type="ECO:0000313" key="17">
    <source>
        <dbReference type="Proteomes" id="UP000515135"/>
    </source>
</evidence>
<evidence type="ECO:0000256" key="12">
    <source>
        <dbReference type="ARBA" id="ARBA00023224"/>
    </source>
</evidence>
<dbReference type="KEGG" id="bbel:109474508"/>